<reference evidence="7 8" key="1">
    <citation type="journal article" date="2016" name="Nat. Commun.">
        <title>Thousands of microbial genomes shed light on interconnected biogeochemical processes in an aquifer system.</title>
        <authorList>
            <person name="Anantharaman K."/>
            <person name="Brown C.T."/>
            <person name="Hug L.A."/>
            <person name="Sharon I."/>
            <person name="Castelle C.J."/>
            <person name="Probst A.J."/>
            <person name="Thomas B.C."/>
            <person name="Singh A."/>
            <person name="Wilkins M.J."/>
            <person name="Karaoz U."/>
            <person name="Brodie E.L."/>
            <person name="Williams K.H."/>
            <person name="Hubbard S.S."/>
            <person name="Banfield J.F."/>
        </authorList>
    </citation>
    <scope>NUCLEOTIDE SEQUENCE [LARGE SCALE GENOMIC DNA]</scope>
</reference>
<name>A0A1F4V724_UNCKA</name>
<dbReference type="AlphaFoldDB" id="A0A1F4V724"/>
<accession>A0A1F4V724</accession>
<evidence type="ECO:0000256" key="3">
    <source>
        <dbReference type="ARBA" id="ARBA00023110"/>
    </source>
</evidence>
<dbReference type="InterPro" id="IPR024936">
    <property type="entry name" value="Cyclophilin-type_PPIase"/>
</dbReference>
<dbReference type="InterPro" id="IPR029000">
    <property type="entry name" value="Cyclophilin-like_dom_sf"/>
</dbReference>
<evidence type="ECO:0000259" key="6">
    <source>
        <dbReference type="PROSITE" id="PS50072"/>
    </source>
</evidence>
<evidence type="ECO:0000256" key="1">
    <source>
        <dbReference type="ARBA" id="ARBA00002388"/>
    </source>
</evidence>
<dbReference type="PIRSF" id="PIRSF001467">
    <property type="entry name" value="Peptidylpro_ismrse"/>
    <property type="match status" value="1"/>
</dbReference>
<organism evidence="7 8">
    <name type="scientific">candidate division WWE3 bacterium RIFCSPLOWO2_01_FULL_39_13</name>
    <dbReference type="NCBI Taxonomy" id="1802624"/>
    <lineage>
        <taxon>Bacteria</taxon>
        <taxon>Katanobacteria</taxon>
    </lineage>
</organism>
<comment type="function">
    <text evidence="1 5">PPIases accelerate the folding of proteins. It catalyzes the cis-trans isomerization of proline imidic peptide bonds in oligopeptides.</text>
</comment>
<dbReference type="EMBL" id="MEVH01000001">
    <property type="protein sequence ID" value="OGC52423.1"/>
    <property type="molecule type" value="Genomic_DNA"/>
</dbReference>
<dbReference type="PANTHER" id="PTHR45625">
    <property type="entry name" value="PEPTIDYL-PROLYL CIS-TRANS ISOMERASE-RELATED"/>
    <property type="match status" value="1"/>
</dbReference>
<gene>
    <name evidence="7" type="ORF">A2982_00785</name>
</gene>
<dbReference type="InterPro" id="IPR002130">
    <property type="entry name" value="Cyclophilin-type_PPIase_dom"/>
</dbReference>
<dbReference type="CDD" id="cd00317">
    <property type="entry name" value="cyclophilin"/>
    <property type="match status" value="1"/>
</dbReference>
<proteinExistence type="inferred from homology"/>
<evidence type="ECO:0000256" key="2">
    <source>
        <dbReference type="ARBA" id="ARBA00007365"/>
    </source>
</evidence>
<feature type="domain" description="PPIase cyclophilin-type" evidence="6">
    <location>
        <begin position="18"/>
        <end position="161"/>
    </location>
</feature>
<dbReference type="InterPro" id="IPR020892">
    <property type="entry name" value="Cyclophilin-type_PPIase_CS"/>
</dbReference>
<evidence type="ECO:0000256" key="4">
    <source>
        <dbReference type="ARBA" id="ARBA00023235"/>
    </source>
</evidence>
<dbReference type="GO" id="GO:0006457">
    <property type="term" value="P:protein folding"/>
    <property type="evidence" value="ECO:0007669"/>
    <property type="project" value="InterPro"/>
</dbReference>
<evidence type="ECO:0000313" key="7">
    <source>
        <dbReference type="EMBL" id="OGC52423.1"/>
    </source>
</evidence>
<dbReference type="SUPFAM" id="SSF50891">
    <property type="entry name" value="Cyclophilin-like"/>
    <property type="match status" value="1"/>
</dbReference>
<dbReference type="Pfam" id="PF00160">
    <property type="entry name" value="Pro_isomerase"/>
    <property type="match status" value="1"/>
</dbReference>
<dbReference type="PANTHER" id="PTHR45625:SF4">
    <property type="entry name" value="PEPTIDYLPROLYL ISOMERASE DOMAIN AND WD REPEAT-CONTAINING PROTEIN 1"/>
    <property type="match status" value="1"/>
</dbReference>
<evidence type="ECO:0000256" key="5">
    <source>
        <dbReference type="RuleBase" id="RU363019"/>
    </source>
</evidence>
<dbReference type="EC" id="5.2.1.8" evidence="5"/>
<dbReference type="Gene3D" id="2.40.100.10">
    <property type="entry name" value="Cyclophilin-like"/>
    <property type="match status" value="1"/>
</dbReference>
<comment type="similarity">
    <text evidence="2 5">Belongs to the cyclophilin-type PPIase family.</text>
</comment>
<dbReference type="PROSITE" id="PS50072">
    <property type="entry name" value="CSA_PPIASE_2"/>
    <property type="match status" value="1"/>
</dbReference>
<dbReference type="InterPro" id="IPR044666">
    <property type="entry name" value="Cyclophilin_A-like"/>
</dbReference>
<evidence type="ECO:0000313" key="8">
    <source>
        <dbReference type="Proteomes" id="UP000178771"/>
    </source>
</evidence>
<keyword evidence="3 5" id="KW-0697">Rotamase</keyword>
<sequence>MQIDSEKSYFAIVKTSQGDIEIKLNVDKTPITVNNFVALARAGFYSDVIFHRVIDGFMIQTGDPTGTGAGSPAYKFDDEAFEGEYTRGTVAMANAGSNTNGSQFFIMQADNNDLLKSYVIFGQVISGIDIVDKIAKAEVVPSDSGEVSKPINPVVINSIEISESDSNN</sequence>
<dbReference type="PROSITE" id="PS00170">
    <property type="entry name" value="CSA_PPIASE_1"/>
    <property type="match status" value="1"/>
</dbReference>
<dbReference type="STRING" id="1802624.A2982_00785"/>
<dbReference type="GO" id="GO:0003755">
    <property type="term" value="F:peptidyl-prolyl cis-trans isomerase activity"/>
    <property type="evidence" value="ECO:0007669"/>
    <property type="project" value="UniProtKB-UniRule"/>
</dbReference>
<protein>
    <recommendedName>
        <fullName evidence="5">Peptidyl-prolyl cis-trans isomerase</fullName>
        <shortName evidence="5">PPIase</shortName>
        <ecNumber evidence="5">5.2.1.8</ecNumber>
    </recommendedName>
</protein>
<dbReference type="PRINTS" id="PR00153">
    <property type="entry name" value="CSAPPISMRASE"/>
</dbReference>
<comment type="caution">
    <text evidence="7">The sequence shown here is derived from an EMBL/GenBank/DDBJ whole genome shotgun (WGS) entry which is preliminary data.</text>
</comment>
<dbReference type="Proteomes" id="UP000178771">
    <property type="component" value="Unassembled WGS sequence"/>
</dbReference>
<comment type="catalytic activity">
    <reaction evidence="5">
        <text>[protein]-peptidylproline (omega=180) = [protein]-peptidylproline (omega=0)</text>
        <dbReference type="Rhea" id="RHEA:16237"/>
        <dbReference type="Rhea" id="RHEA-COMP:10747"/>
        <dbReference type="Rhea" id="RHEA-COMP:10748"/>
        <dbReference type="ChEBI" id="CHEBI:83833"/>
        <dbReference type="ChEBI" id="CHEBI:83834"/>
        <dbReference type="EC" id="5.2.1.8"/>
    </reaction>
</comment>
<keyword evidence="4 5" id="KW-0413">Isomerase</keyword>